<evidence type="ECO:0000313" key="1">
    <source>
        <dbReference type="EMBL" id="PVY75756.1"/>
    </source>
</evidence>
<evidence type="ECO:0000313" key="2">
    <source>
        <dbReference type="Proteomes" id="UP000245887"/>
    </source>
</evidence>
<gene>
    <name evidence="1" type="ORF">C8D92_10616</name>
</gene>
<sequence length="55" mass="5826">MQSSFLRRWGLLVLATLFILGLAACGGGGGGSDASVEPAAAGKWNEMKWNEGEWQ</sequence>
<organism evidence="1 2">
    <name type="scientific">Tamilnaduibacter salinus</name>
    <dbReference type="NCBI Taxonomy" id="1484056"/>
    <lineage>
        <taxon>Bacteria</taxon>
        <taxon>Pseudomonadati</taxon>
        <taxon>Pseudomonadota</taxon>
        <taxon>Gammaproteobacteria</taxon>
        <taxon>Pseudomonadales</taxon>
        <taxon>Marinobacteraceae</taxon>
        <taxon>Tamilnaduibacter</taxon>
    </lineage>
</organism>
<dbReference type="PROSITE" id="PS51257">
    <property type="entry name" value="PROKAR_LIPOPROTEIN"/>
    <property type="match status" value="1"/>
</dbReference>
<proteinExistence type="predicted"/>
<dbReference type="AlphaFoldDB" id="A0A2U1CVI6"/>
<dbReference type="Proteomes" id="UP000245887">
    <property type="component" value="Unassembled WGS sequence"/>
</dbReference>
<accession>A0A2U1CVI6</accession>
<name>A0A2U1CVI6_9GAMM</name>
<dbReference type="EMBL" id="QEKQ01000006">
    <property type="protein sequence ID" value="PVY75756.1"/>
    <property type="molecule type" value="Genomic_DNA"/>
</dbReference>
<reference evidence="1 2" key="1">
    <citation type="submission" date="2018-04" db="EMBL/GenBank/DDBJ databases">
        <title>Genomic Encyclopedia of Type Strains, Phase IV (KMG-IV): sequencing the most valuable type-strain genomes for metagenomic binning, comparative biology and taxonomic classification.</title>
        <authorList>
            <person name="Goeker M."/>
        </authorList>
    </citation>
    <scope>NUCLEOTIDE SEQUENCE [LARGE SCALE GENOMIC DNA]</scope>
    <source>
        <strain evidence="1 2">DSM 28688</strain>
    </source>
</reference>
<protein>
    <submittedName>
        <fullName evidence="1">Uncharacterized protein</fullName>
    </submittedName>
</protein>
<dbReference type="RefSeq" id="WP_165819266.1">
    <property type="nucleotide sequence ID" value="NZ_QEKQ01000006.1"/>
</dbReference>
<comment type="caution">
    <text evidence="1">The sequence shown here is derived from an EMBL/GenBank/DDBJ whole genome shotgun (WGS) entry which is preliminary data.</text>
</comment>